<dbReference type="Proteomes" id="UP000006695">
    <property type="component" value="Chromosome"/>
</dbReference>
<dbReference type="SMART" id="SM00028">
    <property type="entry name" value="TPR"/>
    <property type="match status" value="4"/>
</dbReference>
<dbReference type="STRING" id="351605.Gura_1821"/>
<accession>A5GF06</accession>
<dbReference type="OrthoDB" id="9773829at2"/>
<dbReference type="InterPro" id="IPR011990">
    <property type="entry name" value="TPR-like_helical_dom_sf"/>
</dbReference>
<evidence type="ECO:0000256" key="1">
    <source>
        <dbReference type="PROSITE-ProRule" id="PRU00339"/>
    </source>
</evidence>
<dbReference type="RefSeq" id="WP_011938716.1">
    <property type="nucleotide sequence ID" value="NC_009483.1"/>
</dbReference>
<dbReference type="PROSITE" id="PS50005">
    <property type="entry name" value="TPR"/>
    <property type="match status" value="1"/>
</dbReference>
<feature type="region of interest" description="Disordered" evidence="2">
    <location>
        <begin position="196"/>
        <end position="215"/>
    </location>
</feature>
<dbReference type="InterPro" id="IPR019734">
    <property type="entry name" value="TPR_rpt"/>
</dbReference>
<proteinExistence type="predicted"/>
<dbReference type="Gene3D" id="1.25.40.10">
    <property type="entry name" value="Tetratricopeptide repeat domain"/>
    <property type="match status" value="1"/>
</dbReference>
<reference evidence="3 4" key="1">
    <citation type="submission" date="2007-05" db="EMBL/GenBank/DDBJ databases">
        <title>Complete sequence of Geobacter uraniireducens Rf4.</title>
        <authorList>
            <consortium name="US DOE Joint Genome Institute"/>
            <person name="Copeland A."/>
            <person name="Lucas S."/>
            <person name="Lapidus A."/>
            <person name="Barry K."/>
            <person name="Detter J.C."/>
            <person name="Glavina del Rio T."/>
            <person name="Hammon N."/>
            <person name="Israni S."/>
            <person name="Dalin E."/>
            <person name="Tice H."/>
            <person name="Pitluck S."/>
            <person name="Chertkov O."/>
            <person name="Brettin T."/>
            <person name="Bruce D."/>
            <person name="Han C."/>
            <person name="Schmutz J."/>
            <person name="Larimer F."/>
            <person name="Land M."/>
            <person name="Hauser L."/>
            <person name="Kyrpides N."/>
            <person name="Mikhailova N."/>
            <person name="Shelobolina E."/>
            <person name="Aklujkar M."/>
            <person name="Lovley D."/>
            <person name="Richardson P."/>
        </authorList>
    </citation>
    <scope>NUCLEOTIDE SEQUENCE [LARGE SCALE GENOMIC DNA]</scope>
    <source>
        <strain evidence="3 4">Rf4</strain>
    </source>
</reference>
<name>A5GF06_GEOUR</name>
<dbReference type="EMBL" id="CP000698">
    <property type="protein sequence ID" value="ABQ26011.1"/>
    <property type="molecule type" value="Genomic_DNA"/>
</dbReference>
<keyword evidence="4" id="KW-1185">Reference proteome</keyword>
<evidence type="ECO:0000313" key="3">
    <source>
        <dbReference type="EMBL" id="ABQ26011.1"/>
    </source>
</evidence>
<dbReference type="Pfam" id="PF13432">
    <property type="entry name" value="TPR_16"/>
    <property type="match status" value="1"/>
</dbReference>
<gene>
    <name evidence="3" type="ordered locus">Gura_1821</name>
</gene>
<feature type="repeat" description="TPR" evidence="1">
    <location>
        <begin position="93"/>
        <end position="126"/>
    </location>
</feature>
<keyword evidence="1" id="KW-0802">TPR repeat</keyword>
<evidence type="ECO:0000313" key="4">
    <source>
        <dbReference type="Proteomes" id="UP000006695"/>
    </source>
</evidence>
<dbReference type="HOGENOM" id="CLU_801142_0_0_7"/>
<organism evidence="3 4">
    <name type="scientific">Geotalea uraniireducens (strain Rf4)</name>
    <name type="common">Geobacter uraniireducens</name>
    <dbReference type="NCBI Taxonomy" id="351605"/>
    <lineage>
        <taxon>Bacteria</taxon>
        <taxon>Pseudomonadati</taxon>
        <taxon>Thermodesulfobacteriota</taxon>
        <taxon>Desulfuromonadia</taxon>
        <taxon>Geobacterales</taxon>
        <taxon>Geobacteraceae</taxon>
        <taxon>Geotalea</taxon>
    </lineage>
</organism>
<evidence type="ECO:0000256" key="2">
    <source>
        <dbReference type="SAM" id="MobiDB-lite"/>
    </source>
</evidence>
<dbReference type="AlphaFoldDB" id="A5GF06"/>
<sequence length="330" mass="36407">MAQESTSFWADIKKYEDMLAKDPRSYCFAPLAELYRKLGLLDDAINVAVKGCEVHPDYVGGFMALGRAFYEKGLKDESKAALERVISGTPDNHLAQKLLSQIYTEAGDTASAIKSLRTILSLYPDDLESQVLLKSLEREDRPAAEPACEFPSDDAASIETDAGDLYNETLSEDNFDLEYAEIIEDLTEEIDAFEGEYPDDATKGGGITIGSGLDDGERKDPLRTATLAELYVSQGMLTAALEIYGELLATEPDNHEYGKRLCELREMLANEAEVDEYMQPATVLPLSEASETVADIYAFAATEHELAPTGTDTSVVATLENWLENIKRRR</sequence>
<dbReference type="KEGG" id="gur:Gura_1821"/>
<dbReference type="SUPFAM" id="SSF48452">
    <property type="entry name" value="TPR-like"/>
    <property type="match status" value="1"/>
</dbReference>
<protein>
    <submittedName>
        <fullName evidence="3">Tetratricopeptide TPR_2 repeat protein</fullName>
    </submittedName>
</protein>